<keyword evidence="4 8" id="KW-0479">Metal-binding</keyword>
<keyword evidence="10" id="KW-0472">Membrane</keyword>
<evidence type="ECO:0000256" key="6">
    <source>
        <dbReference type="ARBA" id="ARBA00023004"/>
    </source>
</evidence>
<dbReference type="GO" id="GO:0016705">
    <property type="term" value="F:oxidoreductase activity, acting on paired donors, with incorporation or reduction of molecular oxygen"/>
    <property type="evidence" value="ECO:0007669"/>
    <property type="project" value="InterPro"/>
</dbReference>
<dbReference type="VEuPathDB" id="FungiDB:F4678DRAFT_468082"/>
<evidence type="ECO:0000256" key="2">
    <source>
        <dbReference type="ARBA" id="ARBA00010617"/>
    </source>
</evidence>
<feature type="transmembrane region" description="Helical" evidence="10">
    <location>
        <begin position="12"/>
        <end position="32"/>
    </location>
</feature>
<dbReference type="PROSITE" id="PS00086">
    <property type="entry name" value="CYTOCHROME_P450"/>
    <property type="match status" value="1"/>
</dbReference>
<dbReference type="PANTHER" id="PTHR24305:SF157">
    <property type="entry name" value="N-ACETYLTRYPTOPHAN 6-HYDROXYLASE IVOC-RELATED"/>
    <property type="match status" value="1"/>
</dbReference>
<proteinExistence type="inferred from homology"/>
<keyword evidence="7 9" id="KW-0503">Monooxygenase</keyword>
<feature type="binding site" description="axial binding residue" evidence="8">
    <location>
        <position position="427"/>
    </location>
    <ligand>
        <name>heme</name>
        <dbReference type="ChEBI" id="CHEBI:30413"/>
    </ligand>
    <ligandPart>
        <name>Fe</name>
        <dbReference type="ChEBI" id="CHEBI:18248"/>
    </ligandPart>
</feature>
<comment type="caution">
    <text evidence="11">The sequence shown here is derived from an EMBL/GenBank/DDBJ whole genome shotgun (WGS) entry which is preliminary data.</text>
</comment>
<dbReference type="Pfam" id="PF00067">
    <property type="entry name" value="p450"/>
    <property type="match status" value="1"/>
</dbReference>
<gene>
    <name evidence="11" type="ORF">NPX13_g6315</name>
</gene>
<dbReference type="Gene3D" id="1.10.630.10">
    <property type="entry name" value="Cytochrome P450"/>
    <property type="match status" value="1"/>
</dbReference>
<keyword evidence="12" id="KW-1185">Reference proteome</keyword>
<keyword evidence="10" id="KW-1133">Transmembrane helix</keyword>
<comment type="cofactor">
    <cofactor evidence="1 8">
        <name>heme</name>
        <dbReference type="ChEBI" id="CHEBI:30413"/>
    </cofactor>
</comment>
<dbReference type="InterPro" id="IPR036396">
    <property type="entry name" value="Cyt_P450_sf"/>
</dbReference>
<dbReference type="PRINTS" id="PR00463">
    <property type="entry name" value="EP450I"/>
</dbReference>
<protein>
    <recommendedName>
        <fullName evidence="13">Trichodiene oxygenase</fullName>
    </recommendedName>
</protein>
<comment type="similarity">
    <text evidence="2 9">Belongs to the cytochrome P450 family.</text>
</comment>
<evidence type="ECO:0000256" key="4">
    <source>
        <dbReference type="ARBA" id="ARBA00022723"/>
    </source>
</evidence>
<reference evidence="11" key="1">
    <citation type="submission" date="2022-07" db="EMBL/GenBank/DDBJ databases">
        <title>Genome Sequence of Xylaria arbuscula.</title>
        <authorList>
            <person name="Buettner E."/>
        </authorList>
    </citation>
    <scope>NUCLEOTIDE SEQUENCE</scope>
    <source>
        <strain evidence="11">VT107</strain>
    </source>
</reference>
<evidence type="ECO:0000256" key="9">
    <source>
        <dbReference type="RuleBase" id="RU000461"/>
    </source>
</evidence>
<keyword evidence="10" id="KW-0812">Transmembrane</keyword>
<dbReference type="GO" id="GO:0004497">
    <property type="term" value="F:monooxygenase activity"/>
    <property type="evidence" value="ECO:0007669"/>
    <property type="project" value="UniProtKB-KW"/>
</dbReference>
<evidence type="ECO:0000313" key="12">
    <source>
        <dbReference type="Proteomes" id="UP001148614"/>
    </source>
</evidence>
<dbReference type="PRINTS" id="PR00385">
    <property type="entry name" value="P450"/>
</dbReference>
<dbReference type="CDD" id="cd11062">
    <property type="entry name" value="CYP58-like"/>
    <property type="match status" value="1"/>
</dbReference>
<evidence type="ECO:0000256" key="1">
    <source>
        <dbReference type="ARBA" id="ARBA00001971"/>
    </source>
</evidence>
<dbReference type="InterPro" id="IPR050121">
    <property type="entry name" value="Cytochrome_P450_monoxygenase"/>
</dbReference>
<dbReference type="InterPro" id="IPR002401">
    <property type="entry name" value="Cyt_P450_E_grp-I"/>
</dbReference>
<evidence type="ECO:0000256" key="5">
    <source>
        <dbReference type="ARBA" id="ARBA00023002"/>
    </source>
</evidence>
<accession>A0A9W8TLV6</accession>
<evidence type="ECO:0000256" key="3">
    <source>
        <dbReference type="ARBA" id="ARBA00022617"/>
    </source>
</evidence>
<evidence type="ECO:0008006" key="13">
    <source>
        <dbReference type="Google" id="ProtNLM"/>
    </source>
</evidence>
<dbReference type="InterPro" id="IPR001128">
    <property type="entry name" value="Cyt_P450"/>
</dbReference>
<dbReference type="AlphaFoldDB" id="A0A9W8TLV6"/>
<sequence>MESLPWIVAHWNYVASVTLAYGVALALHRLFFHPLSRFPGPKLAAITRWYEAYYDVLQNGQYTFKIAEMHKIYGPIIRISPYELHVSDPAFFDILYRQDGRWDKYAWAVDAFTAGGSTIFLADHAIHRARRQPLSHYFSKGRVASRQEVLQRHKRKLLVQISNFVDRPNAINLGAAVKAFTRDVANEYILDKDYNSLGQEEFDAALSPPNSDSGHIWRITKHEHQEDTVRLMSTPDVVNASGKDHQTVIHAIMASKLPPQDKETGRIFEDVSTMVGAGTGTTAAALRLILVNIFSNPKILERLRAELDSLDVATSMNSAVDVESINFPDVKVLEQLPFLTSVLMEGLRLSPAIASRMTCIAPDRELHYNNWRIPAGTPVGMTTILMHTDETLYPEPHRFDPDRWVDLDKRRELEKFWAPFGKGTRNCVGMHLAWAEMYLVVATRVLQYDFRMEAKTEDFLCSSDQFAIGTKSNGFLKAFVSHHRA</sequence>
<evidence type="ECO:0000313" key="11">
    <source>
        <dbReference type="EMBL" id="KAJ3568738.1"/>
    </source>
</evidence>
<evidence type="ECO:0000256" key="7">
    <source>
        <dbReference type="ARBA" id="ARBA00023033"/>
    </source>
</evidence>
<dbReference type="PANTHER" id="PTHR24305">
    <property type="entry name" value="CYTOCHROME P450"/>
    <property type="match status" value="1"/>
</dbReference>
<keyword evidence="5 9" id="KW-0560">Oxidoreductase</keyword>
<evidence type="ECO:0000256" key="8">
    <source>
        <dbReference type="PIRSR" id="PIRSR602401-1"/>
    </source>
</evidence>
<name>A0A9W8TLV6_9PEZI</name>
<keyword evidence="3 8" id="KW-0349">Heme</keyword>
<organism evidence="11 12">
    <name type="scientific">Xylaria arbuscula</name>
    <dbReference type="NCBI Taxonomy" id="114810"/>
    <lineage>
        <taxon>Eukaryota</taxon>
        <taxon>Fungi</taxon>
        <taxon>Dikarya</taxon>
        <taxon>Ascomycota</taxon>
        <taxon>Pezizomycotina</taxon>
        <taxon>Sordariomycetes</taxon>
        <taxon>Xylariomycetidae</taxon>
        <taxon>Xylariales</taxon>
        <taxon>Xylariaceae</taxon>
        <taxon>Xylaria</taxon>
    </lineage>
</organism>
<dbReference type="GO" id="GO:0005506">
    <property type="term" value="F:iron ion binding"/>
    <property type="evidence" value="ECO:0007669"/>
    <property type="project" value="InterPro"/>
</dbReference>
<keyword evidence="6 8" id="KW-0408">Iron</keyword>
<dbReference type="InterPro" id="IPR017972">
    <property type="entry name" value="Cyt_P450_CS"/>
</dbReference>
<dbReference type="EMBL" id="JANPWZ010001106">
    <property type="protein sequence ID" value="KAJ3568738.1"/>
    <property type="molecule type" value="Genomic_DNA"/>
</dbReference>
<dbReference type="Proteomes" id="UP001148614">
    <property type="component" value="Unassembled WGS sequence"/>
</dbReference>
<dbReference type="SUPFAM" id="SSF48264">
    <property type="entry name" value="Cytochrome P450"/>
    <property type="match status" value="1"/>
</dbReference>
<dbReference type="GO" id="GO:0020037">
    <property type="term" value="F:heme binding"/>
    <property type="evidence" value="ECO:0007669"/>
    <property type="project" value="InterPro"/>
</dbReference>
<evidence type="ECO:0000256" key="10">
    <source>
        <dbReference type="SAM" id="Phobius"/>
    </source>
</evidence>